<dbReference type="InterPro" id="IPR012373">
    <property type="entry name" value="Ferrdict_sens_TM"/>
</dbReference>
<keyword evidence="1" id="KW-1133">Transmembrane helix</keyword>
<evidence type="ECO:0000259" key="2">
    <source>
        <dbReference type="Pfam" id="PF04773"/>
    </source>
</evidence>
<sequence length="332" mass="38226">MAVPLSIVSCITNRTIQKTNHLKDEQQSPETEQLWRKAKAMADDIIALENIDTAAAYGRVRAELQRRKMHVWRQRVTRYAAILTLPLLFSTIALGYLLGNRPTDDGRMTEIHSSKGAILRYELPDKSVVWLNSGSRLRFPVHFAKANRQVELQGEGYFEVKADPQSPFYVNTSHGLQVYVYGTHFNVSAYEESDCIETVLEEGHVNVVVPNRKTQYTMEQGEILSYNKQTGQITSRRVDTAEKVAWKEGKLVFRDMPLEEIFQHLERHFNIDITFVNHSGKQYRYRATFYDETLPQIMDYLGKSAALSWHFEKPAPAAGAKPSRRRVRVDLY</sequence>
<protein>
    <submittedName>
        <fullName evidence="4">Sigma factor regulatory protein, FecR/PupR family</fullName>
    </submittedName>
</protein>
<gene>
    <name evidence="4" type="ORF">HMPREF9135_0539</name>
</gene>
<organism evidence="4 5">
    <name type="scientific">Segatella baroniae F0067</name>
    <dbReference type="NCBI Taxonomy" id="1115809"/>
    <lineage>
        <taxon>Bacteria</taxon>
        <taxon>Pseudomonadati</taxon>
        <taxon>Bacteroidota</taxon>
        <taxon>Bacteroidia</taxon>
        <taxon>Bacteroidales</taxon>
        <taxon>Prevotellaceae</taxon>
        <taxon>Segatella</taxon>
    </lineage>
</organism>
<evidence type="ECO:0000259" key="3">
    <source>
        <dbReference type="Pfam" id="PF16344"/>
    </source>
</evidence>
<comment type="caution">
    <text evidence="4">The sequence shown here is derived from an EMBL/GenBank/DDBJ whole genome shotgun (WGS) entry which is preliminary data.</text>
</comment>
<evidence type="ECO:0000256" key="1">
    <source>
        <dbReference type="SAM" id="Phobius"/>
    </source>
</evidence>
<dbReference type="GO" id="GO:0016989">
    <property type="term" value="F:sigma factor antagonist activity"/>
    <property type="evidence" value="ECO:0007669"/>
    <property type="project" value="TreeGrafter"/>
</dbReference>
<dbReference type="Gene3D" id="2.60.120.1440">
    <property type="match status" value="1"/>
</dbReference>
<dbReference type="PANTHER" id="PTHR30273:SF2">
    <property type="entry name" value="PROTEIN FECR"/>
    <property type="match status" value="1"/>
</dbReference>
<dbReference type="AlphaFoldDB" id="U2NQG1"/>
<dbReference type="InterPro" id="IPR032508">
    <property type="entry name" value="FecR_C"/>
</dbReference>
<feature type="domain" description="Protein FecR C-terminal" evidence="3">
    <location>
        <begin position="250"/>
        <end position="310"/>
    </location>
</feature>
<dbReference type="Gene3D" id="3.55.50.30">
    <property type="match status" value="1"/>
</dbReference>
<dbReference type="FunFam" id="2.60.120.1440:FF:000001">
    <property type="entry name" value="Putative anti-sigma factor"/>
    <property type="match status" value="1"/>
</dbReference>
<name>U2NQG1_9BACT</name>
<accession>U2NQG1</accession>
<dbReference type="PANTHER" id="PTHR30273">
    <property type="entry name" value="PERIPLASMIC SIGNAL SENSOR AND SIGMA FACTOR ACTIVATOR FECR-RELATED"/>
    <property type="match status" value="1"/>
</dbReference>
<keyword evidence="1" id="KW-0812">Transmembrane</keyword>
<dbReference type="InterPro" id="IPR006860">
    <property type="entry name" value="FecR"/>
</dbReference>
<dbReference type="PATRIC" id="fig|1115809.3.peg.358"/>
<dbReference type="Pfam" id="PF16344">
    <property type="entry name" value="FecR_C"/>
    <property type="match status" value="1"/>
</dbReference>
<reference evidence="4 5" key="1">
    <citation type="submission" date="2013-08" db="EMBL/GenBank/DDBJ databases">
        <authorList>
            <person name="Durkin A.S."/>
            <person name="Haft D.R."/>
            <person name="McCorrison J."/>
            <person name="Torralba M."/>
            <person name="Gillis M."/>
            <person name="Haft D.H."/>
            <person name="Methe B."/>
            <person name="Sutton G."/>
            <person name="Nelson K.E."/>
        </authorList>
    </citation>
    <scope>NUCLEOTIDE SEQUENCE [LARGE SCALE GENOMIC DNA]</scope>
    <source>
        <strain evidence="4 5">F0067</strain>
    </source>
</reference>
<keyword evidence="5" id="KW-1185">Reference proteome</keyword>
<dbReference type="EMBL" id="AWEY01000007">
    <property type="protein sequence ID" value="ERK40290.1"/>
    <property type="molecule type" value="Genomic_DNA"/>
</dbReference>
<dbReference type="Proteomes" id="UP000016648">
    <property type="component" value="Unassembled WGS sequence"/>
</dbReference>
<keyword evidence="1" id="KW-0472">Membrane</keyword>
<feature type="transmembrane region" description="Helical" evidence="1">
    <location>
        <begin position="76"/>
        <end position="98"/>
    </location>
</feature>
<dbReference type="Pfam" id="PF04773">
    <property type="entry name" value="FecR"/>
    <property type="match status" value="1"/>
</dbReference>
<evidence type="ECO:0000313" key="5">
    <source>
        <dbReference type="Proteomes" id="UP000016648"/>
    </source>
</evidence>
<feature type="domain" description="FecR protein" evidence="2">
    <location>
        <begin position="110"/>
        <end position="205"/>
    </location>
</feature>
<evidence type="ECO:0000313" key="4">
    <source>
        <dbReference type="EMBL" id="ERK40290.1"/>
    </source>
</evidence>
<proteinExistence type="predicted"/>
<dbReference type="PIRSF" id="PIRSF018266">
    <property type="entry name" value="FecR"/>
    <property type="match status" value="1"/>
</dbReference>